<organism evidence="1 2">
    <name type="scientific">Xanthomonas bromi</name>
    <dbReference type="NCBI Taxonomy" id="56449"/>
    <lineage>
        <taxon>Bacteria</taxon>
        <taxon>Pseudomonadati</taxon>
        <taxon>Pseudomonadota</taxon>
        <taxon>Gammaproteobacteria</taxon>
        <taxon>Lysobacterales</taxon>
        <taxon>Lysobacteraceae</taxon>
        <taxon>Xanthomonas</taxon>
    </lineage>
</organism>
<comment type="caution">
    <text evidence="1">The sequence shown here is derived from an EMBL/GenBank/DDBJ whole genome shotgun (WGS) entry which is preliminary data.</text>
</comment>
<gene>
    <name evidence="1" type="ORF">XbrCFBP1976_21470</name>
</gene>
<accession>A0ABX5BL97</accession>
<evidence type="ECO:0000313" key="2">
    <source>
        <dbReference type="Proteomes" id="UP000239710"/>
    </source>
</evidence>
<reference evidence="1 2" key="1">
    <citation type="submission" date="2016-08" db="EMBL/GenBank/DDBJ databases">
        <title>Evolution of the type three secretion system and type three effector repertoires in Xanthomonas.</title>
        <authorList>
            <person name="Merda D."/>
            <person name="Briand M."/>
            <person name="Bosis E."/>
            <person name="Rousseau C."/>
            <person name="Portier P."/>
            <person name="Jacques M.-A."/>
            <person name="Fischer-Le Saux M."/>
        </authorList>
    </citation>
    <scope>NUCLEOTIDE SEQUENCE [LARGE SCALE GENOMIC DNA]</scope>
    <source>
        <strain evidence="1 2">CFBP1976</strain>
    </source>
</reference>
<feature type="non-terminal residue" evidence="1">
    <location>
        <position position="1"/>
    </location>
</feature>
<evidence type="ECO:0008006" key="3">
    <source>
        <dbReference type="Google" id="ProtNLM"/>
    </source>
</evidence>
<dbReference type="Proteomes" id="UP000239710">
    <property type="component" value="Unassembled WGS sequence"/>
</dbReference>
<name>A0ABX5BL97_9XANT</name>
<sequence>TTQQNAALVEEATAAARALEDQATQLTDAVAVFKTDHVQATAQRRAATRIAPTAVPPAQKPKLVATAYTPKAVARTVAVASSGSDWTEF</sequence>
<evidence type="ECO:0000313" key="1">
    <source>
        <dbReference type="EMBL" id="PPV03862.1"/>
    </source>
</evidence>
<keyword evidence="2" id="KW-1185">Reference proteome</keyword>
<dbReference type="EMBL" id="MDCE01000096">
    <property type="protein sequence ID" value="PPV03862.1"/>
    <property type="molecule type" value="Genomic_DNA"/>
</dbReference>
<proteinExistence type="predicted"/>
<protein>
    <recommendedName>
        <fullName evidence="3">Methyl-accepting chemotaxis protein</fullName>
    </recommendedName>
</protein>